<feature type="compositionally biased region" description="Pro residues" evidence="1">
    <location>
        <begin position="90"/>
        <end position="99"/>
    </location>
</feature>
<gene>
    <name evidence="2" type="ORF">GCM10009760_18150</name>
</gene>
<feature type="region of interest" description="Disordered" evidence="1">
    <location>
        <begin position="1"/>
        <end position="20"/>
    </location>
</feature>
<accession>A0ABP5KUD9</accession>
<feature type="region of interest" description="Disordered" evidence="1">
    <location>
        <begin position="80"/>
        <end position="99"/>
    </location>
</feature>
<sequence>MPDRPAYDSTAAGLPGEPTPIGRLDAFWDGDFTLGPTPAGQGPAPVPVPTSCSAIDDLGSSGIRIGGRDLAALLAPVYRRLTGDSTGPTGPSPEPGGAR</sequence>
<name>A0ABP5KUD9_9ACTN</name>
<proteinExistence type="predicted"/>
<reference evidence="3" key="1">
    <citation type="journal article" date="2019" name="Int. J. Syst. Evol. Microbiol.">
        <title>The Global Catalogue of Microorganisms (GCM) 10K type strain sequencing project: providing services to taxonomists for standard genome sequencing and annotation.</title>
        <authorList>
            <consortium name="The Broad Institute Genomics Platform"/>
            <consortium name="The Broad Institute Genome Sequencing Center for Infectious Disease"/>
            <person name="Wu L."/>
            <person name="Ma J."/>
        </authorList>
    </citation>
    <scope>NUCLEOTIDE SEQUENCE [LARGE SCALE GENOMIC DNA]</scope>
    <source>
        <strain evidence="3">JCM 14560</strain>
    </source>
</reference>
<keyword evidence="3" id="KW-1185">Reference proteome</keyword>
<evidence type="ECO:0000313" key="2">
    <source>
        <dbReference type="EMBL" id="GAA2137530.1"/>
    </source>
</evidence>
<protein>
    <submittedName>
        <fullName evidence="2">Uncharacterized protein</fullName>
    </submittedName>
</protein>
<evidence type="ECO:0000256" key="1">
    <source>
        <dbReference type="SAM" id="MobiDB-lite"/>
    </source>
</evidence>
<dbReference type="RefSeq" id="WP_344462659.1">
    <property type="nucleotide sequence ID" value="NZ_BAAANT010000007.1"/>
</dbReference>
<dbReference type="Proteomes" id="UP001422759">
    <property type="component" value="Unassembled WGS sequence"/>
</dbReference>
<comment type="caution">
    <text evidence="2">The sequence shown here is derived from an EMBL/GenBank/DDBJ whole genome shotgun (WGS) entry which is preliminary data.</text>
</comment>
<organism evidence="2 3">
    <name type="scientific">Kitasatospora kazusensis</name>
    <dbReference type="NCBI Taxonomy" id="407974"/>
    <lineage>
        <taxon>Bacteria</taxon>
        <taxon>Bacillati</taxon>
        <taxon>Actinomycetota</taxon>
        <taxon>Actinomycetes</taxon>
        <taxon>Kitasatosporales</taxon>
        <taxon>Streptomycetaceae</taxon>
        <taxon>Kitasatospora</taxon>
    </lineage>
</organism>
<evidence type="ECO:0000313" key="3">
    <source>
        <dbReference type="Proteomes" id="UP001422759"/>
    </source>
</evidence>
<dbReference type="EMBL" id="BAAANT010000007">
    <property type="protein sequence ID" value="GAA2137530.1"/>
    <property type="molecule type" value="Genomic_DNA"/>
</dbReference>